<feature type="region of interest" description="Disordered" evidence="1">
    <location>
        <begin position="1"/>
        <end position="20"/>
    </location>
</feature>
<evidence type="ECO:0000313" key="3">
    <source>
        <dbReference type="Proteomes" id="UP000275078"/>
    </source>
</evidence>
<proteinExistence type="predicted"/>
<reference evidence="2 3" key="1">
    <citation type="journal article" date="2018" name="Nat. Ecol. Evol.">
        <title>Pezizomycetes genomes reveal the molecular basis of ectomycorrhizal truffle lifestyle.</title>
        <authorList>
            <person name="Murat C."/>
            <person name="Payen T."/>
            <person name="Noel B."/>
            <person name="Kuo A."/>
            <person name="Morin E."/>
            <person name="Chen J."/>
            <person name="Kohler A."/>
            <person name="Krizsan K."/>
            <person name="Balestrini R."/>
            <person name="Da Silva C."/>
            <person name="Montanini B."/>
            <person name="Hainaut M."/>
            <person name="Levati E."/>
            <person name="Barry K.W."/>
            <person name="Belfiori B."/>
            <person name="Cichocki N."/>
            <person name="Clum A."/>
            <person name="Dockter R.B."/>
            <person name="Fauchery L."/>
            <person name="Guy J."/>
            <person name="Iotti M."/>
            <person name="Le Tacon F."/>
            <person name="Lindquist E.A."/>
            <person name="Lipzen A."/>
            <person name="Malagnac F."/>
            <person name="Mello A."/>
            <person name="Molinier V."/>
            <person name="Miyauchi S."/>
            <person name="Poulain J."/>
            <person name="Riccioni C."/>
            <person name="Rubini A."/>
            <person name="Sitrit Y."/>
            <person name="Splivallo R."/>
            <person name="Traeger S."/>
            <person name="Wang M."/>
            <person name="Zifcakova L."/>
            <person name="Wipf D."/>
            <person name="Zambonelli A."/>
            <person name="Paolocci F."/>
            <person name="Nowrousian M."/>
            <person name="Ottonello S."/>
            <person name="Baldrian P."/>
            <person name="Spatafora J.W."/>
            <person name="Henrissat B."/>
            <person name="Nagy L.G."/>
            <person name="Aury J.M."/>
            <person name="Wincker P."/>
            <person name="Grigoriev I.V."/>
            <person name="Bonfante P."/>
            <person name="Martin F.M."/>
        </authorList>
    </citation>
    <scope>NUCLEOTIDE SEQUENCE [LARGE SCALE GENOMIC DNA]</scope>
    <source>
        <strain evidence="2 3">RN42</strain>
    </source>
</reference>
<dbReference type="AlphaFoldDB" id="A0A3N4IB00"/>
<evidence type="ECO:0000313" key="2">
    <source>
        <dbReference type="EMBL" id="RPA81320.1"/>
    </source>
</evidence>
<organism evidence="2 3">
    <name type="scientific">Ascobolus immersus RN42</name>
    <dbReference type="NCBI Taxonomy" id="1160509"/>
    <lineage>
        <taxon>Eukaryota</taxon>
        <taxon>Fungi</taxon>
        <taxon>Dikarya</taxon>
        <taxon>Ascomycota</taxon>
        <taxon>Pezizomycotina</taxon>
        <taxon>Pezizomycetes</taxon>
        <taxon>Pezizales</taxon>
        <taxon>Ascobolaceae</taxon>
        <taxon>Ascobolus</taxon>
    </lineage>
</organism>
<accession>A0A3N4IB00</accession>
<evidence type="ECO:0000256" key="1">
    <source>
        <dbReference type="SAM" id="MobiDB-lite"/>
    </source>
</evidence>
<sequence length="160" mass="18060">MSHQTAISPPSRNEYLVDSETCPPAPSSKWRHLPPFFFVSSQINAAKEVAKELVQQPSKMASFQRTKARGFVCKEYRGKQHLVRAWGRMDKTVEGYLYYTGSDCEPLDYADRTTKAAVRMGSTWTLLVADVELDDGRMIQATCVCLEPERAAALFGKEYL</sequence>
<name>A0A3N4IB00_ASCIM</name>
<protein>
    <submittedName>
        <fullName evidence="2">Uncharacterized protein</fullName>
    </submittedName>
</protein>
<gene>
    <name evidence="2" type="ORF">BJ508DRAFT_414771</name>
</gene>
<dbReference type="Proteomes" id="UP000275078">
    <property type="component" value="Unassembled WGS sequence"/>
</dbReference>
<keyword evidence="3" id="KW-1185">Reference proteome</keyword>
<feature type="compositionally biased region" description="Polar residues" evidence="1">
    <location>
        <begin position="1"/>
        <end position="11"/>
    </location>
</feature>
<dbReference type="EMBL" id="ML119680">
    <property type="protein sequence ID" value="RPA81320.1"/>
    <property type="molecule type" value="Genomic_DNA"/>
</dbReference>